<comment type="catalytic activity">
    <reaction evidence="16">
        <text>Preferential cleavage: (Ac)2-L-Lys-D-Ala-|-D-Ala. Also transpeptidation of peptidyl-alanyl moieties that are N-acyl substituents of D-alanine.</text>
        <dbReference type="EC" id="3.4.16.4"/>
    </reaction>
</comment>
<evidence type="ECO:0000256" key="10">
    <source>
        <dbReference type="ARBA" id="ARBA00022984"/>
    </source>
</evidence>
<keyword evidence="6 16" id="KW-0645">Protease</keyword>
<organism evidence="19 20">
    <name type="scientific">Marinomonas fungiae</name>
    <dbReference type="NCBI Taxonomy" id="1137284"/>
    <lineage>
        <taxon>Bacteria</taxon>
        <taxon>Pseudomonadati</taxon>
        <taxon>Pseudomonadota</taxon>
        <taxon>Gammaproteobacteria</taxon>
        <taxon>Oceanospirillales</taxon>
        <taxon>Oceanospirillaceae</taxon>
        <taxon>Marinomonas</taxon>
    </lineage>
</organism>
<keyword evidence="10 16" id="KW-0573">Peptidoglycan synthesis</keyword>
<evidence type="ECO:0000256" key="4">
    <source>
        <dbReference type="ARBA" id="ARBA00022618"/>
    </source>
</evidence>
<dbReference type="HAMAP" id="MF_02080">
    <property type="entry name" value="FtsI_transpept"/>
    <property type="match status" value="1"/>
</dbReference>
<evidence type="ECO:0000313" key="20">
    <source>
        <dbReference type="Proteomes" id="UP000182769"/>
    </source>
</evidence>
<keyword evidence="20" id="KW-1185">Reference proteome</keyword>
<dbReference type="GO" id="GO:0005886">
    <property type="term" value="C:plasma membrane"/>
    <property type="evidence" value="ECO:0007669"/>
    <property type="project" value="UniProtKB-SubCell"/>
</dbReference>
<comment type="pathway">
    <text evidence="16">Cell wall biogenesis; peptidoglycan biosynthesis.</text>
</comment>
<sequence length="595" mass="65747">MNTNERSLSPSRWRLYLVYGIAFLLFAVAAGRLFYLTVLDKEFLQNQGEMRAVRTESIPATRGMILDRNGEPLAVSTPTWTVIANPRDLWALAEDPKNLAKPVGERKTPEQEIARLAEAMGVGSALLKERFEANRNKGFMYLKRQIPPHEAEAILDAEVVGVSKIKEYKRFYPAGEVTAQVVGFTNIDDKGQEGLELAYDQALQGKPGEFSYMKDLKGNIIRTLGQEVPEQAGENIELSIDMRLQYLAYRELKAVVTEQRASSASAVILDVRTGEVLAMVNQPSFNPNDRSDLEPEELRNRAVIDLFEPGSTMKPFSVTAALRSGQYNTESIIDTSPGYMKFGRYTIRDFRNYGKINLETVLVKSSNVGTSHIALSLPQDTIWNMFYELGIGSPVGLGFPGETTGKLPMHPKWHPSEIATLSYGYGLAVSTLQLAQAYMVLANHGYKVPVTLFKQDMPPQGEQVIPANIAQDVVHMLQAVVTEGSGKKAQIPGYNVAGKTGTVHKVGEGGYAYDQYISLFAGVVPATNPRLAMVVMVNDPKGRKYYGGEVSAPVFSRVMEGALTMLNIPPDRPEGLREVRLEETDKAPYRIVQGN</sequence>
<keyword evidence="15 16" id="KW-0961">Cell wall biogenesis/degradation</keyword>
<evidence type="ECO:0000256" key="5">
    <source>
        <dbReference type="ARBA" id="ARBA00022645"/>
    </source>
</evidence>
<dbReference type="SUPFAM" id="SSF56601">
    <property type="entry name" value="beta-lactamase/transpeptidase-like"/>
    <property type="match status" value="1"/>
</dbReference>
<evidence type="ECO:0000256" key="6">
    <source>
        <dbReference type="ARBA" id="ARBA00022670"/>
    </source>
</evidence>
<keyword evidence="13 16" id="KW-0717">Septation</keyword>
<dbReference type="GO" id="GO:0006508">
    <property type="term" value="P:proteolysis"/>
    <property type="evidence" value="ECO:0007669"/>
    <property type="project" value="UniProtKB-KW"/>
</dbReference>
<comment type="subcellular location">
    <subcellularLocation>
        <location evidence="16">Cell inner membrane</location>
        <topology evidence="16">Single-pass membrane protein</topology>
    </subcellularLocation>
    <subcellularLocation>
        <location evidence="1">Membrane</location>
    </subcellularLocation>
</comment>
<feature type="domain" description="Penicillin-binding protein transpeptidase" evidence="17">
    <location>
        <begin position="265"/>
        <end position="560"/>
    </location>
</feature>
<keyword evidence="4 16" id="KW-0132">Cell division</keyword>
<gene>
    <name evidence="16" type="primary">ftsI</name>
    <name evidence="19" type="ORF">Ga0061065_11359</name>
</gene>
<dbReference type="AlphaFoldDB" id="A0A0K6IS10"/>
<evidence type="ECO:0000256" key="13">
    <source>
        <dbReference type="ARBA" id="ARBA00023210"/>
    </source>
</evidence>
<dbReference type="GO" id="GO:0009002">
    <property type="term" value="F:serine-type D-Ala-D-Ala carboxypeptidase activity"/>
    <property type="evidence" value="ECO:0007669"/>
    <property type="project" value="UniProtKB-UniRule"/>
</dbReference>
<dbReference type="InterPro" id="IPR012338">
    <property type="entry name" value="Beta-lactam/transpept-like"/>
</dbReference>
<reference evidence="20" key="1">
    <citation type="submission" date="2015-08" db="EMBL/GenBank/DDBJ databases">
        <authorList>
            <person name="Varghese N."/>
        </authorList>
    </citation>
    <scope>NUCLEOTIDE SEQUENCE [LARGE SCALE GENOMIC DNA]</scope>
    <source>
        <strain evidence="20">JCM 18476</strain>
    </source>
</reference>
<evidence type="ECO:0000259" key="18">
    <source>
        <dbReference type="Pfam" id="PF03717"/>
    </source>
</evidence>
<evidence type="ECO:0000256" key="15">
    <source>
        <dbReference type="ARBA" id="ARBA00023316"/>
    </source>
</evidence>
<evidence type="ECO:0000259" key="17">
    <source>
        <dbReference type="Pfam" id="PF00905"/>
    </source>
</evidence>
<dbReference type="GO" id="GO:0043093">
    <property type="term" value="P:FtsZ-dependent cytokinesis"/>
    <property type="evidence" value="ECO:0007669"/>
    <property type="project" value="UniProtKB-UniRule"/>
</dbReference>
<evidence type="ECO:0000256" key="9">
    <source>
        <dbReference type="ARBA" id="ARBA00022960"/>
    </source>
</evidence>
<keyword evidence="8 16" id="KW-0378">Hydrolase</keyword>
<dbReference type="InterPro" id="IPR036138">
    <property type="entry name" value="PBP_dimer_sf"/>
</dbReference>
<evidence type="ECO:0000256" key="14">
    <source>
        <dbReference type="ARBA" id="ARBA00023306"/>
    </source>
</evidence>
<comment type="similarity">
    <text evidence="16">Belongs to the transpeptidase family. FtsI subfamily.</text>
</comment>
<dbReference type="UniPathway" id="UPA00219"/>
<dbReference type="OrthoDB" id="9789078at2"/>
<dbReference type="GO" id="GO:0000917">
    <property type="term" value="P:division septum assembly"/>
    <property type="evidence" value="ECO:0007669"/>
    <property type="project" value="UniProtKB-KW"/>
</dbReference>
<feature type="domain" description="Penicillin-binding protein dimerisation" evidence="18">
    <location>
        <begin position="58"/>
        <end position="224"/>
    </location>
</feature>
<dbReference type="Gene3D" id="1.10.150.770">
    <property type="match status" value="1"/>
</dbReference>
<dbReference type="Pfam" id="PF03717">
    <property type="entry name" value="PBP_dimer"/>
    <property type="match status" value="1"/>
</dbReference>
<keyword evidence="11 16" id="KW-1133">Transmembrane helix</keyword>
<protein>
    <recommendedName>
        <fullName evidence="16">Peptidoglycan D,D-transpeptidase FtsI</fullName>
        <ecNumber evidence="16">3.4.16.4</ecNumber>
    </recommendedName>
    <alternativeName>
        <fullName evidence="16">Penicillin-binding protein 3</fullName>
        <shortName evidence="16">PBP-3</shortName>
    </alternativeName>
</protein>
<keyword evidence="9 16" id="KW-0133">Cell shape</keyword>
<evidence type="ECO:0000256" key="12">
    <source>
        <dbReference type="ARBA" id="ARBA00023136"/>
    </source>
</evidence>
<dbReference type="EMBL" id="CYHG01000013">
    <property type="protein sequence ID" value="CUB05874.1"/>
    <property type="molecule type" value="Genomic_DNA"/>
</dbReference>
<feature type="transmembrane region" description="Helical" evidence="16">
    <location>
        <begin position="16"/>
        <end position="35"/>
    </location>
</feature>
<dbReference type="PANTHER" id="PTHR30627">
    <property type="entry name" value="PEPTIDOGLYCAN D,D-TRANSPEPTIDASE"/>
    <property type="match status" value="1"/>
</dbReference>
<evidence type="ECO:0000256" key="7">
    <source>
        <dbReference type="ARBA" id="ARBA00022692"/>
    </source>
</evidence>
<dbReference type="Gene3D" id="3.90.1310.10">
    <property type="entry name" value="Penicillin-binding protein 2a (Domain 2)"/>
    <property type="match status" value="1"/>
</dbReference>
<evidence type="ECO:0000256" key="11">
    <source>
        <dbReference type="ARBA" id="ARBA00022989"/>
    </source>
</evidence>
<comment type="function">
    <text evidence="16">Catalyzes cross-linking of the peptidoglycan cell wall at the division septum.</text>
</comment>
<dbReference type="GO" id="GO:0008360">
    <property type="term" value="P:regulation of cell shape"/>
    <property type="evidence" value="ECO:0007669"/>
    <property type="project" value="UniProtKB-KW"/>
</dbReference>
<dbReference type="Gene3D" id="3.40.710.10">
    <property type="entry name" value="DD-peptidase/beta-lactamase superfamily"/>
    <property type="match status" value="1"/>
</dbReference>
<dbReference type="InterPro" id="IPR050515">
    <property type="entry name" value="Beta-lactam/transpept"/>
</dbReference>
<keyword evidence="14 16" id="KW-0131">Cell cycle</keyword>
<evidence type="ECO:0000256" key="3">
    <source>
        <dbReference type="ARBA" id="ARBA00022519"/>
    </source>
</evidence>
<dbReference type="InterPro" id="IPR001460">
    <property type="entry name" value="PCN-bd_Tpept"/>
</dbReference>
<name>A0A0K6IS10_9GAMM</name>
<dbReference type="GO" id="GO:0008955">
    <property type="term" value="F:peptidoglycan glycosyltransferase activity"/>
    <property type="evidence" value="ECO:0007669"/>
    <property type="project" value="InterPro"/>
</dbReference>
<dbReference type="SUPFAM" id="SSF56519">
    <property type="entry name" value="Penicillin binding protein dimerisation domain"/>
    <property type="match status" value="1"/>
</dbReference>
<dbReference type="GO" id="GO:0008658">
    <property type="term" value="F:penicillin binding"/>
    <property type="evidence" value="ECO:0007669"/>
    <property type="project" value="InterPro"/>
</dbReference>
<dbReference type="GO" id="GO:0009252">
    <property type="term" value="P:peptidoglycan biosynthetic process"/>
    <property type="evidence" value="ECO:0007669"/>
    <property type="project" value="UniProtKB-UniRule"/>
</dbReference>
<dbReference type="GO" id="GO:0071555">
    <property type="term" value="P:cell wall organization"/>
    <property type="evidence" value="ECO:0007669"/>
    <property type="project" value="UniProtKB-KW"/>
</dbReference>
<evidence type="ECO:0000256" key="1">
    <source>
        <dbReference type="ARBA" id="ARBA00004370"/>
    </source>
</evidence>
<keyword evidence="5 16" id="KW-0121">Carboxypeptidase</keyword>
<dbReference type="EC" id="3.4.16.4" evidence="16"/>
<keyword evidence="12 16" id="KW-0472">Membrane</keyword>
<feature type="active site" description="Acyl-ester intermediate" evidence="16">
    <location>
        <position position="311"/>
    </location>
</feature>
<dbReference type="RefSeq" id="WP_055464267.1">
    <property type="nucleotide sequence ID" value="NZ_CYHG01000013.1"/>
</dbReference>
<dbReference type="Pfam" id="PF00905">
    <property type="entry name" value="Transpeptidase"/>
    <property type="match status" value="1"/>
</dbReference>
<dbReference type="Proteomes" id="UP000182769">
    <property type="component" value="Unassembled WGS sequence"/>
</dbReference>
<evidence type="ECO:0000256" key="2">
    <source>
        <dbReference type="ARBA" id="ARBA00022475"/>
    </source>
</evidence>
<evidence type="ECO:0000256" key="8">
    <source>
        <dbReference type="ARBA" id="ARBA00022801"/>
    </source>
</evidence>
<evidence type="ECO:0000313" key="19">
    <source>
        <dbReference type="EMBL" id="CUB05874.1"/>
    </source>
</evidence>
<dbReference type="STRING" id="1137284.GCA_001418205_03240"/>
<accession>A0A0K6IS10</accession>
<proteinExistence type="inferred from homology"/>
<dbReference type="PANTHER" id="PTHR30627:SF1">
    <property type="entry name" value="PEPTIDOGLYCAN D,D-TRANSPEPTIDASE FTSI"/>
    <property type="match status" value="1"/>
</dbReference>
<dbReference type="InterPro" id="IPR037532">
    <property type="entry name" value="FtsI_transpept"/>
</dbReference>
<keyword evidence="7 16" id="KW-0812">Transmembrane</keyword>
<evidence type="ECO:0000256" key="16">
    <source>
        <dbReference type="HAMAP-Rule" id="MF_02080"/>
    </source>
</evidence>
<keyword evidence="3 16" id="KW-0997">Cell inner membrane</keyword>
<dbReference type="Gene3D" id="3.30.450.330">
    <property type="match status" value="1"/>
</dbReference>
<dbReference type="InterPro" id="IPR005311">
    <property type="entry name" value="PBP_dimer"/>
</dbReference>
<keyword evidence="2 16" id="KW-1003">Cell membrane</keyword>